<accession>A0A932A9B5</accession>
<dbReference type="GO" id="GO:0005507">
    <property type="term" value="F:copper ion binding"/>
    <property type="evidence" value="ECO:0007669"/>
    <property type="project" value="TreeGrafter"/>
</dbReference>
<evidence type="ECO:0000313" key="2">
    <source>
        <dbReference type="EMBL" id="MBI2678436.1"/>
    </source>
</evidence>
<evidence type="ECO:0000313" key="3">
    <source>
        <dbReference type="Proteomes" id="UP000779809"/>
    </source>
</evidence>
<dbReference type="InterPro" id="IPR015867">
    <property type="entry name" value="N-reg_PII/ATP_PRibTrfase_C"/>
</dbReference>
<dbReference type="Pfam" id="PF03091">
    <property type="entry name" value="CutA1"/>
    <property type="match status" value="1"/>
</dbReference>
<dbReference type="EMBL" id="JACPNR010000009">
    <property type="protein sequence ID" value="MBI2678436.1"/>
    <property type="molecule type" value="Genomic_DNA"/>
</dbReference>
<dbReference type="GO" id="GO:0010038">
    <property type="term" value="P:response to metal ion"/>
    <property type="evidence" value="ECO:0007669"/>
    <property type="project" value="InterPro"/>
</dbReference>
<organism evidence="2 3">
    <name type="scientific">Candidatus Korobacter versatilis</name>
    <dbReference type="NCBI Taxonomy" id="658062"/>
    <lineage>
        <taxon>Bacteria</taxon>
        <taxon>Pseudomonadati</taxon>
        <taxon>Acidobacteriota</taxon>
        <taxon>Terriglobia</taxon>
        <taxon>Terriglobales</taxon>
        <taxon>Candidatus Korobacteraceae</taxon>
        <taxon>Candidatus Korobacter</taxon>
    </lineage>
</organism>
<dbReference type="PANTHER" id="PTHR23419:SF8">
    <property type="entry name" value="FI09726P"/>
    <property type="match status" value="1"/>
</dbReference>
<comment type="caution">
    <text evidence="2">The sequence shown here is derived from an EMBL/GenBank/DDBJ whole genome shotgun (WGS) entry which is preliminary data.</text>
</comment>
<dbReference type="SUPFAM" id="SSF54913">
    <property type="entry name" value="GlnB-like"/>
    <property type="match status" value="1"/>
</dbReference>
<dbReference type="InterPro" id="IPR011322">
    <property type="entry name" value="N-reg_PII-like_a/b"/>
</dbReference>
<name>A0A932A9B5_9BACT</name>
<dbReference type="Gene3D" id="3.30.70.120">
    <property type="match status" value="1"/>
</dbReference>
<proteinExistence type="inferred from homology"/>
<comment type="similarity">
    <text evidence="1">Belongs to the CutA family.</text>
</comment>
<dbReference type="PANTHER" id="PTHR23419">
    <property type="entry name" value="DIVALENT CATION TOLERANCE CUTA-RELATED"/>
    <property type="match status" value="1"/>
</dbReference>
<protein>
    <submittedName>
        <fullName evidence="2">Divalent-cation tolerance protein CutA</fullName>
    </submittedName>
</protein>
<dbReference type="AlphaFoldDB" id="A0A932A9B5"/>
<evidence type="ECO:0000256" key="1">
    <source>
        <dbReference type="ARBA" id="ARBA00010169"/>
    </source>
</evidence>
<dbReference type="InterPro" id="IPR004323">
    <property type="entry name" value="Ion_tolerance_CutA"/>
</dbReference>
<reference evidence="2" key="1">
    <citation type="submission" date="2020-07" db="EMBL/GenBank/DDBJ databases">
        <title>Huge and variable diversity of episymbiotic CPR bacteria and DPANN archaea in groundwater ecosystems.</title>
        <authorList>
            <person name="He C.Y."/>
            <person name="Keren R."/>
            <person name="Whittaker M."/>
            <person name="Farag I.F."/>
            <person name="Doudna J."/>
            <person name="Cate J.H.D."/>
            <person name="Banfield J.F."/>
        </authorList>
    </citation>
    <scope>NUCLEOTIDE SEQUENCE</scope>
    <source>
        <strain evidence="2">NC_groundwater_580_Pr5_B-0.1um_64_19</strain>
    </source>
</reference>
<gene>
    <name evidence="2" type="ORF">HYX28_06615</name>
</gene>
<dbReference type="Proteomes" id="UP000779809">
    <property type="component" value="Unassembled WGS sequence"/>
</dbReference>
<sequence length="108" mass="11726">MTDARIILSTAGSREEADRLASALVEQRLAACVNVVGPVASTYRWQDKVERAEEFLLVIKTSAARFPEVAAAIKGLHSYELPECIEFAVTAGSDAYLEWLTANVSAPK</sequence>